<keyword evidence="4" id="KW-0805">Transcription regulation</keyword>
<dbReference type="GO" id="GO:0006357">
    <property type="term" value="P:regulation of transcription by RNA polymerase II"/>
    <property type="evidence" value="ECO:0007669"/>
    <property type="project" value="InterPro"/>
</dbReference>
<comment type="caution">
    <text evidence="11">The sequence shown here is derived from an EMBL/GenBank/DDBJ whole genome shotgun (WGS) entry which is preliminary data.</text>
</comment>
<dbReference type="Proteomes" id="UP000310158">
    <property type="component" value="Unassembled WGS sequence"/>
</dbReference>
<evidence type="ECO:0000256" key="9">
    <source>
        <dbReference type="SAM" id="Coils"/>
    </source>
</evidence>
<feature type="compositionally biased region" description="Basic and acidic residues" evidence="10">
    <location>
        <begin position="433"/>
        <end position="449"/>
    </location>
</feature>
<proteinExistence type="inferred from homology"/>
<dbReference type="GO" id="GO:0070847">
    <property type="term" value="C:core mediator complex"/>
    <property type="evidence" value="ECO:0007669"/>
    <property type="project" value="TreeGrafter"/>
</dbReference>
<dbReference type="PANTHER" id="PTHR21428">
    <property type="entry name" value="MEDIATOR OF RNA POLYMERASE II TRANSCRIPTION SUBUNIT 7"/>
    <property type="match status" value="1"/>
</dbReference>
<dbReference type="PANTHER" id="PTHR21428:SF11">
    <property type="entry name" value="MEDIATOR OF RNA POLYMERASE II TRANSCRIPTION SUBUNIT 7"/>
    <property type="match status" value="1"/>
</dbReference>
<dbReference type="Pfam" id="PF05983">
    <property type="entry name" value="Med7"/>
    <property type="match status" value="1"/>
</dbReference>
<feature type="region of interest" description="Disordered" evidence="10">
    <location>
        <begin position="392"/>
        <end position="474"/>
    </location>
</feature>
<feature type="region of interest" description="Disordered" evidence="10">
    <location>
        <begin position="1"/>
        <end position="20"/>
    </location>
</feature>
<dbReference type="AlphaFoldDB" id="A0A4S4M246"/>
<dbReference type="Gene3D" id="6.10.140.200">
    <property type="match status" value="1"/>
</dbReference>
<keyword evidence="5" id="KW-0010">Activator</keyword>
<keyword evidence="9" id="KW-0175">Coiled coil</keyword>
<evidence type="ECO:0000256" key="8">
    <source>
        <dbReference type="ARBA" id="ARBA00031258"/>
    </source>
</evidence>
<comment type="similarity">
    <text evidence="2">Belongs to the Mediator complex subunit 7 family.</text>
</comment>
<keyword evidence="12" id="KW-1185">Reference proteome</keyword>
<dbReference type="InterPro" id="IPR044888">
    <property type="entry name" value="Mediatior_Med7_sf"/>
</dbReference>
<evidence type="ECO:0000313" key="11">
    <source>
        <dbReference type="EMBL" id="THH18567.1"/>
    </source>
</evidence>
<feature type="coiled-coil region" evidence="9">
    <location>
        <begin position="192"/>
        <end position="219"/>
    </location>
</feature>
<sequence>MDDEQEAELRNPFPSPPSHYTNYTSHNLKLLALLQDRTAGLEDSDINQNVVLSDQTDVPDWSLTQLEKPRVDWILEEGNYNVFGDTWFLKETIPSLAELGGHQLYPADLSVDRRPALLSVLRSALVTYSSLLNALLAPPSVGEAQEWQRLVEWITILAQNIMAAANDLRPVQARANLETMMRRQLELRREETKAIHDKCDSLEAKLAELRNATQASKDLVAGPMEQVEMGVILEPANQLVDISGYDFNSLFDLNHLLTSSEMPCCPFDNTKLSRILERSFPIQEIISFYNFPIPHFFVELFRTLALPVAQVYRFLLSPITLRYFDPPSQMATRRRIGISTATSEAARRQLMQPVPCWAKMWVVPDSAPPGSSLKVFKWVKTEKTQVNKFCPFLDDEGDLDEPLAPLPDEPEGVEVDEEMDQEEPAQSVAPDTASRDVSEPVTISKEESKAPSPKPHPLSISFQPPDLPESTDDVLDDSLKALDGNLDATVDVTNALDPDVMADLDMSQLGPDGTAFEAANDLSQIEATDTLLGGEMMDQSLVSDPFAEPSS</sequence>
<evidence type="ECO:0000256" key="1">
    <source>
        <dbReference type="ARBA" id="ARBA00004123"/>
    </source>
</evidence>
<dbReference type="GO" id="GO:0003712">
    <property type="term" value="F:transcription coregulator activity"/>
    <property type="evidence" value="ECO:0007669"/>
    <property type="project" value="InterPro"/>
</dbReference>
<dbReference type="SUPFAM" id="SSF140718">
    <property type="entry name" value="Mediator hinge subcomplex-like"/>
    <property type="match status" value="1"/>
</dbReference>
<dbReference type="InterPro" id="IPR009244">
    <property type="entry name" value="Mediatior_Med7"/>
</dbReference>
<dbReference type="GO" id="GO:0016592">
    <property type="term" value="C:mediator complex"/>
    <property type="evidence" value="ECO:0007669"/>
    <property type="project" value="InterPro"/>
</dbReference>
<name>A0A4S4M246_9AGAM</name>
<reference evidence="11 12" key="1">
    <citation type="submission" date="2019-02" db="EMBL/GenBank/DDBJ databases">
        <title>Genome sequencing of the rare red list fungi Bondarzewia mesenterica.</title>
        <authorList>
            <person name="Buettner E."/>
            <person name="Kellner H."/>
        </authorList>
    </citation>
    <scope>NUCLEOTIDE SEQUENCE [LARGE SCALE GENOMIC DNA]</scope>
    <source>
        <strain evidence="11 12">DSM 108281</strain>
    </source>
</reference>
<protein>
    <recommendedName>
        <fullName evidence="3">Mediator of RNA polymerase II transcription subunit 7</fullName>
    </recommendedName>
    <alternativeName>
        <fullName evidence="8">Mediator complex subunit 7</fullName>
    </alternativeName>
</protein>
<comment type="subcellular location">
    <subcellularLocation>
        <location evidence="1">Nucleus</location>
    </subcellularLocation>
</comment>
<gene>
    <name evidence="11" type="ORF">EW146_g2443</name>
</gene>
<keyword evidence="6" id="KW-0804">Transcription</keyword>
<evidence type="ECO:0000256" key="6">
    <source>
        <dbReference type="ARBA" id="ARBA00023163"/>
    </source>
</evidence>
<organism evidence="11 12">
    <name type="scientific">Bondarzewia mesenterica</name>
    <dbReference type="NCBI Taxonomy" id="1095465"/>
    <lineage>
        <taxon>Eukaryota</taxon>
        <taxon>Fungi</taxon>
        <taxon>Dikarya</taxon>
        <taxon>Basidiomycota</taxon>
        <taxon>Agaricomycotina</taxon>
        <taxon>Agaricomycetes</taxon>
        <taxon>Russulales</taxon>
        <taxon>Bondarzewiaceae</taxon>
        <taxon>Bondarzewia</taxon>
    </lineage>
</organism>
<evidence type="ECO:0000256" key="10">
    <source>
        <dbReference type="SAM" id="MobiDB-lite"/>
    </source>
</evidence>
<dbReference type="InterPro" id="IPR037212">
    <property type="entry name" value="Med7/Med21-like"/>
</dbReference>
<dbReference type="EMBL" id="SGPL01000072">
    <property type="protein sequence ID" value="THH18567.1"/>
    <property type="molecule type" value="Genomic_DNA"/>
</dbReference>
<evidence type="ECO:0000256" key="5">
    <source>
        <dbReference type="ARBA" id="ARBA00023159"/>
    </source>
</evidence>
<dbReference type="OrthoDB" id="10253553at2759"/>
<dbReference type="Gene3D" id="6.10.140.1520">
    <property type="match status" value="1"/>
</dbReference>
<evidence type="ECO:0000256" key="4">
    <source>
        <dbReference type="ARBA" id="ARBA00023015"/>
    </source>
</evidence>
<evidence type="ECO:0000256" key="7">
    <source>
        <dbReference type="ARBA" id="ARBA00023242"/>
    </source>
</evidence>
<evidence type="ECO:0000256" key="2">
    <source>
        <dbReference type="ARBA" id="ARBA00009994"/>
    </source>
</evidence>
<evidence type="ECO:0000313" key="12">
    <source>
        <dbReference type="Proteomes" id="UP000310158"/>
    </source>
</evidence>
<accession>A0A4S4M246</accession>
<keyword evidence="7" id="KW-0539">Nucleus</keyword>
<feature type="compositionally biased region" description="Acidic residues" evidence="10">
    <location>
        <begin position="408"/>
        <end position="423"/>
    </location>
</feature>
<evidence type="ECO:0000256" key="3">
    <source>
        <dbReference type="ARBA" id="ARBA00020631"/>
    </source>
</evidence>